<keyword evidence="3" id="KW-1185">Reference proteome</keyword>
<name>A0A8H8QXE8_9HELO</name>
<evidence type="ECO:0000313" key="2">
    <source>
        <dbReference type="EMBL" id="TVY24468.1"/>
    </source>
</evidence>
<proteinExistence type="predicted"/>
<accession>A0A8H8QXE8</accession>
<feature type="compositionally biased region" description="Low complexity" evidence="1">
    <location>
        <begin position="165"/>
        <end position="177"/>
    </location>
</feature>
<evidence type="ECO:0000313" key="3">
    <source>
        <dbReference type="Proteomes" id="UP000431533"/>
    </source>
</evidence>
<gene>
    <name evidence="2" type="ORF">LHYA1_G007243</name>
</gene>
<protein>
    <submittedName>
        <fullName evidence="2">Uncharacterized protein</fullName>
    </submittedName>
</protein>
<feature type="compositionally biased region" description="Polar residues" evidence="1">
    <location>
        <begin position="198"/>
        <end position="213"/>
    </location>
</feature>
<dbReference type="EMBL" id="QGMH01000129">
    <property type="protein sequence ID" value="TVY24468.1"/>
    <property type="molecule type" value="Genomic_DNA"/>
</dbReference>
<feature type="compositionally biased region" description="Polar residues" evidence="1">
    <location>
        <begin position="69"/>
        <end position="78"/>
    </location>
</feature>
<reference evidence="2 3" key="1">
    <citation type="submission" date="2018-05" db="EMBL/GenBank/DDBJ databases">
        <title>Genome sequencing and assembly of the regulated plant pathogen Lachnellula willkommii and related sister species for the development of diagnostic species identification markers.</title>
        <authorList>
            <person name="Giroux E."/>
            <person name="Bilodeau G."/>
        </authorList>
    </citation>
    <scope>NUCLEOTIDE SEQUENCE [LARGE SCALE GENOMIC DNA]</scope>
    <source>
        <strain evidence="2 3">CBS 185.66</strain>
    </source>
</reference>
<dbReference type="AlphaFoldDB" id="A0A8H8QXE8"/>
<dbReference type="Proteomes" id="UP000431533">
    <property type="component" value="Unassembled WGS sequence"/>
</dbReference>
<feature type="compositionally biased region" description="Basic and acidic residues" evidence="1">
    <location>
        <begin position="19"/>
        <end position="30"/>
    </location>
</feature>
<feature type="region of interest" description="Disordered" evidence="1">
    <location>
        <begin position="125"/>
        <end position="214"/>
    </location>
</feature>
<dbReference type="GeneID" id="41987441"/>
<comment type="caution">
    <text evidence="2">The sequence shown here is derived from an EMBL/GenBank/DDBJ whole genome shotgun (WGS) entry which is preliminary data.</text>
</comment>
<feature type="region of interest" description="Disordered" evidence="1">
    <location>
        <begin position="234"/>
        <end position="279"/>
    </location>
</feature>
<organism evidence="2 3">
    <name type="scientific">Lachnellula hyalina</name>
    <dbReference type="NCBI Taxonomy" id="1316788"/>
    <lineage>
        <taxon>Eukaryota</taxon>
        <taxon>Fungi</taxon>
        <taxon>Dikarya</taxon>
        <taxon>Ascomycota</taxon>
        <taxon>Pezizomycotina</taxon>
        <taxon>Leotiomycetes</taxon>
        <taxon>Helotiales</taxon>
        <taxon>Lachnaceae</taxon>
        <taxon>Lachnellula</taxon>
    </lineage>
</organism>
<evidence type="ECO:0000256" key="1">
    <source>
        <dbReference type="SAM" id="MobiDB-lite"/>
    </source>
</evidence>
<dbReference type="OrthoDB" id="5225441at2759"/>
<feature type="region of interest" description="Disordered" evidence="1">
    <location>
        <begin position="1"/>
        <end position="78"/>
    </location>
</feature>
<dbReference type="RefSeq" id="XP_031003256.1">
    <property type="nucleotide sequence ID" value="XM_031152173.1"/>
</dbReference>
<sequence>MSVFSKISLSRKAAKEHKAKVAEKDKDVKVPYKHVPTHAAVDALNGAPATWRNEDRPKIKEQHKRRSHMPSTRATSSLSIATTSHLNSAGPSTGPAPLPRSGSYNNYNPAWFDRGVDSYTTHEPVQKRYKPSRGHSYHDPGVGPSAGPSPLASNMHSEDVTPALSSGNSDTSDSSDNLEISVGPNRNYHIPQRPDSIRTGSHSQSTNRMSLPQGTVFPEKDIFSRLHTSTTRKLGEAPLYDSPPIVTNPPTAAVSPVEQTSKKSRWSLLGKKPNANTVA</sequence>